<name>G0P366_CAEBE</name>
<gene>
    <name evidence="1" type="ORF">CAEBREN_18337</name>
</gene>
<keyword evidence="2" id="KW-1185">Reference proteome</keyword>
<sequence length="267" mass="30675">MASTPWAYDSLKILLQYMDANKRSVILCIPNSTLFQNLTQKKWLPLPAFERQADKVQYTMLENKKRSFRDQKKAGRLPHVTLLENWRRELVARNGEDEDFHELMEKIAEEPREKDEKAHKRANDELVAALEVVRAQVGQPDPLAGRNEEERRQFVSLKSFDKKPILLLSDNTAEVDKKREGKGRITRSRRRIGGEANDVPAVVPEEPNMDDVEPNEVVFAPVDIPIGVPLGPEMLLSVEAVFLDVDLVVDEVQEPVEFPATNRRRFR</sequence>
<accession>G0P366</accession>
<reference evidence="2" key="1">
    <citation type="submission" date="2011-07" db="EMBL/GenBank/DDBJ databases">
        <authorList>
            <consortium name="Caenorhabditis brenneri Sequencing and Analysis Consortium"/>
            <person name="Wilson R.K."/>
        </authorList>
    </citation>
    <scope>NUCLEOTIDE SEQUENCE [LARGE SCALE GENOMIC DNA]</scope>
    <source>
        <strain evidence="2">PB2801</strain>
    </source>
</reference>
<dbReference type="HOGENOM" id="CLU_1042900_0_0_1"/>
<organism evidence="2">
    <name type="scientific">Caenorhabditis brenneri</name>
    <name type="common">Nematode worm</name>
    <dbReference type="NCBI Taxonomy" id="135651"/>
    <lineage>
        <taxon>Eukaryota</taxon>
        <taxon>Metazoa</taxon>
        <taxon>Ecdysozoa</taxon>
        <taxon>Nematoda</taxon>
        <taxon>Chromadorea</taxon>
        <taxon>Rhabditida</taxon>
        <taxon>Rhabditina</taxon>
        <taxon>Rhabditomorpha</taxon>
        <taxon>Rhabditoidea</taxon>
        <taxon>Rhabditidae</taxon>
        <taxon>Peloderinae</taxon>
        <taxon>Caenorhabditis</taxon>
    </lineage>
</organism>
<dbReference type="InParanoid" id="G0P366"/>
<evidence type="ECO:0000313" key="2">
    <source>
        <dbReference type="Proteomes" id="UP000008068"/>
    </source>
</evidence>
<evidence type="ECO:0000313" key="1">
    <source>
        <dbReference type="EMBL" id="EGT43852.1"/>
    </source>
</evidence>
<dbReference type="Proteomes" id="UP000008068">
    <property type="component" value="Unassembled WGS sequence"/>
</dbReference>
<dbReference type="AlphaFoldDB" id="G0P366"/>
<protein>
    <submittedName>
        <fullName evidence="1">Uncharacterized protein</fullName>
    </submittedName>
</protein>
<proteinExistence type="predicted"/>
<dbReference type="EMBL" id="GL380037">
    <property type="protein sequence ID" value="EGT43852.1"/>
    <property type="molecule type" value="Genomic_DNA"/>
</dbReference>